<feature type="binding site" evidence="13">
    <location>
        <position position="251"/>
    </location>
    <ligand>
        <name>substrate</name>
    </ligand>
</feature>
<dbReference type="PIRSF" id="PIRSF025648">
    <property type="entry name" value="DDH"/>
    <property type="match status" value="1"/>
</dbReference>
<dbReference type="EMBL" id="NEMB01000003">
    <property type="protein sequence ID" value="PQQ65860.1"/>
    <property type="molecule type" value="Genomic_DNA"/>
</dbReference>
<accession>A0A2K9EG08</accession>
<feature type="binding site" evidence="13">
    <location>
        <begin position="71"/>
        <end position="74"/>
    </location>
    <ligand>
        <name>NADP(+)</name>
        <dbReference type="ChEBI" id="CHEBI:58349"/>
    </ligand>
</feature>
<dbReference type="EC" id="1.4.1.16" evidence="4 12"/>
<feature type="binding site" evidence="13">
    <location>
        <begin position="36"/>
        <end position="38"/>
    </location>
    <ligand>
        <name>NADP(+)</name>
        <dbReference type="ChEBI" id="CHEBI:58349"/>
    </ligand>
</feature>
<comment type="pathway">
    <text evidence="1 12">Amino-acid biosynthesis; L-lysine biosynthesis via DAP pathway; DL-2,6-diaminopimelate from (S)-tetrahydrodipicolinate: step 1/1.</text>
</comment>
<evidence type="ECO:0000256" key="8">
    <source>
        <dbReference type="ARBA" id="ARBA00022915"/>
    </source>
</evidence>
<evidence type="ECO:0000256" key="9">
    <source>
        <dbReference type="ARBA" id="ARBA00023002"/>
    </source>
</evidence>
<evidence type="ECO:0000256" key="2">
    <source>
        <dbReference type="ARBA" id="ARBA00007442"/>
    </source>
</evidence>
<dbReference type="EMBL" id="CP025197">
    <property type="protein sequence ID" value="AUG59074.1"/>
    <property type="molecule type" value="Genomic_DNA"/>
</dbReference>
<dbReference type="SUPFAM" id="SSF51735">
    <property type="entry name" value="NAD(P)-binding Rossmann-fold domains"/>
    <property type="match status" value="1"/>
</dbReference>
<dbReference type="InterPro" id="IPR036291">
    <property type="entry name" value="NAD(P)-bd_dom_sf"/>
</dbReference>
<evidence type="ECO:0000256" key="4">
    <source>
        <dbReference type="ARBA" id="ARBA00012080"/>
    </source>
</evidence>
<dbReference type="AlphaFoldDB" id="A0A2K9EG08"/>
<evidence type="ECO:0000313" key="18">
    <source>
        <dbReference type="Proteomes" id="UP000239720"/>
    </source>
</evidence>
<keyword evidence="7 12" id="KW-0521">NADP</keyword>
<dbReference type="GO" id="GO:0000166">
    <property type="term" value="F:nucleotide binding"/>
    <property type="evidence" value="ECO:0007669"/>
    <property type="project" value="UniProtKB-KW"/>
</dbReference>
<evidence type="ECO:0000256" key="10">
    <source>
        <dbReference type="ARBA" id="ARBA00023154"/>
    </source>
</evidence>
<dbReference type="Pfam" id="PF16654">
    <property type="entry name" value="DAPDH_C"/>
    <property type="match status" value="1"/>
</dbReference>
<evidence type="ECO:0000256" key="7">
    <source>
        <dbReference type="ARBA" id="ARBA00022857"/>
    </source>
</evidence>
<reference evidence="15 17" key="1">
    <citation type="submission" date="2017-12" db="EMBL/GenBank/DDBJ databases">
        <title>Complete genome sequence of Herbivorax saccincola GGR1, a novel Cellulosome-producing hydrolytic bacterium in a thermophilic biogas plant, established by Illumina and Nanopore MinION sequencing.</title>
        <authorList>
            <person name="Pechtl A."/>
            <person name="Ruckert C."/>
            <person name="Koeck D.E."/>
            <person name="Maus I."/>
            <person name="Winkler A."/>
            <person name="Kalinowski J."/>
            <person name="Puhler A."/>
            <person name="Schwarz W.W."/>
            <person name="Zverlov V.V."/>
            <person name="Schluter A."/>
            <person name="Liebl W."/>
        </authorList>
    </citation>
    <scope>NUCLEOTIDE SEQUENCE [LARGE SCALE GENOMIC DNA]</scope>
    <source>
        <strain evidence="15">GGR1</strain>
        <strain evidence="17">SR1</strain>
    </source>
</reference>
<evidence type="ECO:0000313" key="16">
    <source>
        <dbReference type="EMBL" id="PQQ65860.1"/>
    </source>
</evidence>
<evidence type="ECO:0000256" key="6">
    <source>
        <dbReference type="ARBA" id="ARBA00022605"/>
    </source>
</evidence>
<dbReference type="Gene3D" id="3.40.50.720">
    <property type="entry name" value="NAD(P)-binding Rossmann-like Domain"/>
    <property type="match status" value="1"/>
</dbReference>
<proteinExistence type="inferred from homology"/>
<dbReference type="InterPro" id="IPR032094">
    <property type="entry name" value="Meso-DAP_DH_C"/>
</dbReference>
<keyword evidence="8 12" id="KW-0220">Diaminopimelate biosynthesis</keyword>
<evidence type="ECO:0000256" key="5">
    <source>
        <dbReference type="ARBA" id="ARBA00021654"/>
    </source>
</evidence>
<sequence length="328" mass="36465">MSKKIRIGIVGYGNLGRGVETAVKKTPDIELVAVFTRRDPAAVKTNDPNVRVFHVDDAVKYTDKIDVMILCGGSSSDLPKQGPEFLKLFNTVDSFDTHAKIPEYFETMDAVAKSSKKIGIISVGWDPGLFSMNRMLTEAILPDGVGYTFWGKGVSQGHSDAIRRVEGVKNGVQYTIPKEEALEKVRAGLWPELSNRDKHLRECFVVAEEGADKEKIENEIKSMPNYFSDYETVVHFISEEELKKNHSAMPHGGRVIHTAVTGEGNKQIVEFSIKLDSNPEFTSSILVAYARAAYTMYNEGHIGAKTVFDVPLSYLSYKPAAQLRKELL</sequence>
<comment type="function">
    <text evidence="12">Catalyzes the reversible NADPH-dependent reductive amination of L-2-amino-6-oxopimelate, the acyclic form of L-tetrahydrodipicolinate, to generate the meso compound, D,L-2,6-diaminopimelate.</text>
</comment>
<feature type="binding site" evidence="13">
    <location>
        <begin position="123"/>
        <end position="127"/>
    </location>
    <ligand>
        <name>NADP(+)</name>
        <dbReference type="ChEBI" id="CHEBI:58349"/>
    </ligand>
</feature>
<protein>
    <recommendedName>
        <fullName evidence="5 12">Meso-diaminopimelate D-dehydrogenase</fullName>
        <shortName evidence="12">DAPDH</shortName>
        <shortName evidence="12">Meso-DAP dehydrogenase</shortName>
        <ecNumber evidence="4 12">1.4.1.16</ecNumber>
    </recommendedName>
</protein>
<evidence type="ECO:0000256" key="13">
    <source>
        <dbReference type="PIRSR" id="PIRSR025648-1"/>
    </source>
</evidence>
<feature type="binding site" evidence="13">
    <location>
        <position position="150"/>
    </location>
    <ligand>
        <name>substrate</name>
    </ligand>
</feature>
<dbReference type="GO" id="GO:0009089">
    <property type="term" value="P:lysine biosynthetic process via diaminopimelate"/>
    <property type="evidence" value="ECO:0007669"/>
    <property type="project" value="UniProtKB-UniRule"/>
</dbReference>
<dbReference type="InterPro" id="IPR010190">
    <property type="entry name" value="Diaminopimelate_DH_Ddh"/>
</dbReference>
<keyword evidence="17" id="KW-1185">Reference proteome</keyword>
<evidence type="ECO:0000256" key="1">
    <source>
        <dbReference type="ARBA" id="ARBA00004896"/>
    </source>
</evidence>
<organism evidence="15 17">
    <name type="scientific">Acetivibrio saccincola</name>
    <dbReference type="NCBI Taxonomy" id="1677857"/>
    <lineage>
        <taxon>Bacteria</taxon>
        <taxon>Bacillati</taxon>
        <taxon>Bacillota</taxon>
        <taxon>Clostridia</taxon>
        <taxon>Eubacteriales</taxon>
        <taxon>Oscillospiraceae</taxon>
        <taxon>Acetivibrio</taxon>
    </lineage>
</organism>
<dbReference type="GO" id="GO:0019877">
    <property type="term" value="P:diaminopimelate biosynthetic process"/>
    <property type="evidence" value="ECO:0007669"/>
    <property type="project" value="UniProtKB-UniRule"/>
</dbReference>
<gene>
    <name evidence="15" type="primary">ddh</name>
    <name evidence="16" type="ORF">B9R14_03145</name>
    <name evidence="15" type="ORF">HVS_16175</name>
</gene>
<feature type="binding site" evidence="13">
    <location>
        <position position="175"/>
    </location>
    <ligand>
        <name>substrate</name>
    </ligand>
</feature>
<evidence type="ECO:0000313" key="17">
    <source>
        <dbReference type="Proteomes" id="UP000233534"/>
    </source>
</evidence>
<feature type="binding site" evidence="13">
    <location>
        <begin position="12"/>
        <end position="15"/>
    </location>
    <ligand>
        <name>NADP(+)</name>
        <dbReference type="ChEBI" id="CHEBI:58349"/>
    </ligand>
</feature>
<dbReference type="Proteomes" id="UP000239720">
    <property type="component" value="Unassembled WGS sequence"/>
</dbReference>
<feature type="binding site" evidence="13">
    <location>
        <begin position="94"/>
        <end position="96"/>
    </location>
    <ligand>
        <name>NADP(+)</name>
        <dbReference type="ChEBI" id="CHEBI:58349"/>
    </ligand>
</feature>
<dbReference type="SUPFAM" id="SSF55347">
    <property type="entry name" value="Glyceraldehyde-3-phosphate dehydrogenase-like, C-terminal domain"/>
    <property type="match status" value="1"/>
</dbReference>
<evidence type="ECO:0000256" key="3">
    <source>
        <dbReference type="ARBA" id="ARBA00011738"/>
    </source>
</evidence>
<comment type="subunit">
    <text evidence="3 12">Homodimer.</text>
</comment>
<dbReference type="Gene3D" id="3.30.360.10">
    <property type="entry name" value="Dihydrodipicolinate Reductase, domain 2"/>
    <property type="match status" value="1"/>
</dbReference>
<feature type="binding site" evidence="13">
    <location>
        <position position="201"/>
    </location>
    <ligand>
        <name>substrate</name>
    </ligand>
</feature>
<dbReference type="KEGG" id="hsc:HVS_16175"/>
<dbReference type="RefSeq" id="WP_101303901.1">
    <property type="nucleotide sequence ID" value="NZ_CP025197.1"/>
</dbReference>
<keyword evidence="10 12" id="KW-0457">Lysine biosynthesis</keyword>
<name>A0A2K9EG08_9FIRM</name>
<reference evidence="16 18" key="2">
    <citation type="journal article" date="2018" name="Syst. Appl. Microbiol.">
        <title>Characterization and high-quality draft genome sequence of Herbivorax saccincola A7, an anaerobic, alkaliphilic, thermophilic, cellulolytic, and xylanolytic bacterium.</title>
        <authorList>
            <person name="Aikawa S."/>
            <person name="Baramee S."/>
            <person name="Sermsathanaswadi J."/>
            <person name="Thianheng P."/>
            <person name="Tachaapaikoon C."/>
            <person name="Shikata A."/>
            <person name="Waeonukul R."/>
            <person name="Pason P."/>
            <person name="Ratanakhanokchai K."/>
            <person name="Kosugi A."/>
        </authorList>
    </citation>
    <scope>NUCLEOTIDE SEQUENCE [LARGE SCALE GENOMIC DNA]</scope>
    <source>
        <strain evidence="16 18">A7</strain>
    </source>
</reference>
<comment type="similarity">
    <text evidence="2 12">Belongs to the diaminopimelate dehydrogenase family.</text>
</comment>
<dbReference type="Proteomes" id="UP000233534">
    <property type="component" value="Chromosome"/>
</dbReference>
<dbReference type="UniPathway" id="UPA00034">
    <property type="reaction ID" value="UER00026"/>
</dbReference>
<evidence type="ECO:0000256" key="12">
    <source>
        <dbReference type="PIRNR" id="PIRNR025648"/>
    </source>
</evidence>
<comment type="catalytic activity">
    <reaction evidence="11 12">
        <text>meso-2,6-diaminopimelate + NADP(+) + H2O = (S)-2-amino-6-oxoheptanedioate + NH4(+) + NADPH + H(+)</text>
        <dbReference type="Rhea" id="RHEA:13561"/>
        <dbReference type="ChEBI" id="CHEBI:15377"/>
        <dbReference type="ChEBI" id="CHEBI:15378"/>
        <dbReference type="ChEBI" id="CHEBI:28938"/>
        <dbReference type="ChEBI" id="CHEBI:57783"/>
        <dbReference type="ChEBI" id="CHEBI:57791"/>
        <dbReference type="ChEBI" id="CHEBI:58349"/>
        <dbReference type="ChEBI" id="CHEBI:58556"/>
        <dbReference type="EC" id="1.4.1.16"/>
    </reaction>
</comment>
<evidence type="ECO:0000256" key="11">
    <source>
        <dbReference type="ARBA" id="ARBA00052023"/>
    </source>
</evidence>
<keyword evidence="9 12" id="KW-0560">Oxidoreductase</keyword>
<feature type="domain" description="Meso-diaminopimelate D-dehydrogenase C-terminal" evidence="14">
    <location>
        <begin position="124"/>
        <end position="277"/>
    </location>
</feature>
<dbReference type="NCBIfam" id="TIGR01921">
    <property type="entry name" value="DAP-DH"/>
    <property type="match status" value="1"/>
</dbReference>
<keyword evidence="13" id="KW-0547">Nucleotide-binding</keyword>
<dbReference type="OrthoDB" id="9779394at2"/>
<feature type="binding site" evidence="13">
    <location>
        <position position="278"/>
    </location>
    <ligand>
        <name>substrate</name>
    </ligand>
</feature>
<keyword evidence="6 12" id="KW-0028">Amino-acid biosynthesis</keyword>
<dbReference type="CDD" id="cd02270">
    <property type="entry name" value="meso-DAPDH_N"/>
    <property type="match status" value="1"/>
</dbReference>
<evidence type="ECO:0000313" key="15">
    <source>
        <dbReference type="EMBL" id="AUG59074.1"/>
    </source>
</evidence>
<dbReference type="GO" id="GO:0047850">
    <property type="term" value="F:diaminopimelate dehydrogenase activity"/>
    <property type="evidence" value="ECO:0007669"/>
    <property type="project" value="UniProtKB-UniRule"/>
</dbReference>
<evidence type="ECO:0000259" key="14">
    <source>
        <dbReference type="Pfam" id="PF16654"/>
    </source>
</evidence>